<feature type="binding site" evidence="3">
    <location>
        <position position="524"/>
    </location>
    <ligand>
        <name>Zn(2+)</name>
        <dbReference type="ChEBI" id="CHEBI:29105"/>
        <label>2</label>
    </ligand>
</feature>
<comment type="similarity">
    <text evidence="4">Belongs to the alkaline phosphatase family.</text>
</comment>
<feature type="binding site" evidence="3">
    <location>
        <position position="216"/>
    </location>
    <ligand>
        <name>Mg(2+)</name>
        <dbReference type="ChEBI" id="CHEBI:18420"/>
    </ligand>
</feature>
<dbReference type="PANTHER" id="PTHR11596">
    <property type="entry name" value="ALKALINE PHOSPHATASE"/>
    <property type="match status" value="1"/>
</dbReference>
<dbReference type="SUPFAM" id="SSF53649">
    <property type="entry name" value="Alkaline phosphatase-like"/>
    <property type="match status" value="1"/>
</dbReference>
<evidence type="ECO:0000256" key="1">
    <source>
        <dbReference type="ARBA" id="ARBA00022553"/>
    </source>
</evidence>
<feature type="active site" description="Phosphoserine intermediate" evidence="2">
    <location>
        <position position="163"/>
    </location>
</feature>
<name>F4LKI0_TREBD</name>
<gene>
    <name evidence="5" type="ordered locus">Trebr_2121</name>
</gene>
<feature type="binding site" evidence="3">
    <location>
        <position position="100"/>
    </location>
    <ligand>
        <name>Mg(2+)</name>
        <dbReference type="ChEBI" id="CHEBI:18420"/>
    </ligand>
</feature>
<dbReference type="InterPro" id="IPR017850">
    <property type="entry name" value="Alkaline_phosphatase_core_sf"/>
</dbReference>
<dbReference type="STRING" id="906968.Trebr_2121"/>
<dbReference type="SMART" id="SM00098">
    <property type="entry name" value="alkPPc"/>
    <property type="match status" value="1"/>
</dbReference>
<feature type="binding site" evidence="3">
    <location>
        <position position="391"/>
    </location>
    <ligand>
        <name>Zn(2+)</name>
        <dbReference type="ChEBI" id="CHEBI:29105"/>
        <label>2</label>
    </ligand>
</feature>
<protein>
    <submittedName>
        <fullName evidence="5">Alkaline phosphatase</fullName>
    </submittedName>
</protein>
<reference evidence="6" key="1">
    <citation type="submission" date="2011-04" db="EMBL/GenBank/DDBJ databases">
        <title>The complete genome of Treponema brennaborense DSM 12168.</title>
        <authorList>
            <person name="Lucas S."/>
            <person name="Han J."/>
            <person name="Lapidus A."/>
            <person name="Bruce D."/>
            <person name="Goodwin L."/>
            <person name="Pitluck S."/>
            <person name="Peters L."/>
            <person name="Kyrpides N."/>
            <person name="Mavromatis K."/>
            <person name="Ivanova N."/>
            <person name="Mikhailova N."/>
            <person name="Pagani I."/>
            <person name="Teshima H."/>
            <person name="Detter J.C."/>
            <person name="Tapia R."/>
            <person name="Han C."/>
            <person name="Land M."/>
            <person name="Hauser L."/>
            <person name="Markowitz V."/>
            <person name="Cheng J.-F."/>
            <person name="Hugenholtz P."/>
            <person name="Woyke T."/>
            <person name="Wu D."/>
            <person name="Gronow S."/>
            <person name="Wellnitz S."/>
            <person name="Brambilla E."/>
            <person name="Klenk H.-P."/>
            <person name="Eisen J.A."/>
        </authorList>
    </citation>
    <scope>NUCLEOTIDE SEQUENCE [LARGE SCALE GENOMIC DNA]</scope>
    <source>
        <strain evidence="6">DSM 12168 / CIP 105900 / DD5/3</strain>
    </source>
</reference>
<keyword evidence="6" id="KW-1185">Reference proteome</keyword>
<accession>F4LKI0</accession>
<evidence type="ECO:0000313" key="6">
    <source>
        <dbReference type="Proteomes" id="UP000006546"/>
    </source>
</evidence>
<feature type="binding site" evidence="3">
    <location>
        <position position="342"/>
    </location>
    <ligand>
        <name>Mg(2+)</name>
        <dbReference type="ChEBI" id="CHEBI:18420"/>
    </ligand>
</feature>
<dbReference type="Pfam" id="PF00245">
    <property type="entry name" value="Alk_phosphatase"/>
    <property type="match status" value="1"/>
</dbReference>
<evidence type="ECO:0000256" key="4">
    <source>
        <dbReference type="RuleBase" id="RU003946"/>
    </source>
</evidence>
<feature type="binding site" evidence="3">
    <location>
        <position position="100"/>
    </location>
    <ligand>
        <name>Zn(2+)</name>
        <dbReference type="ChEBI" id="CHEBI:29105"/>
        <label>2</label>
    </ligand>
</feature>
<keyword evidence="3" id="KW-0479">Metal-binding</keyword>
<dbReference type="GO" id="GO:0046872">
    <property type="term" value="F:metal ion binding"/>
    <property type="evidence" value="ECO:0007669"/>
    <property type="project" value="UniProtKB-KW"/>
</dbReference>
<evidence type="ECO:0000256" key="2">
    <source>
        <dbReference type="PIRSR" id="PIRSR601952-1"/>
    </source>
</evidence>
<dbReference type="InterPro" id="IPR001952">
    <property type="entry name" value="Alkaline_phosphatase"/>
</dbReference>
<keyword evidence="3" id="KW-0862">Zinc</keyword>
<dbReference type="CDD" id="cd16012">
    <property type="entry name" value="ALP"/>
    <property type="match status" value="1"/>
</dbReference>
<sequence length="563" mass="60231">MPVLYGKVTAAWLELRLVLQEVYCMNAIMTKVLTRVRRVCAAGMVCAAIGGVPLFAGGSPEKNVSSINTDSTGNAARRGAAASDKKFVASPKYVFLFIGDGMSYPQIQSAAYFLGKDAAGPVSQVQKSSDSADSPRAEALNFMQFPTAGSAQTYDATSFAPDSASTATSILTGHKTHSGSINVDITKKIKYTTIAEQLKAQKNWKIGVVSSVNLNHATPAAMYAHQASRKSNYAIGEELVASGFDYFAGGALMEAQDKKKDKTSIYDLAKNAGYEVVFTQKEAESLTGGAGRKALVIGETLADADSLSYENDRAPNEWALRDYVRKGVEFLENDTGFFMMVEGGKIDWACHANDAGSTIADTVALADAVAEAIAFYQAHPEDTLILVTGDHETGGLSIGFAGTDYDTWLDNLENQKISYAKYDKEYVSAYKAAKTPFETVLADVEKLFGLVSPAKAAAAGNSRLVLTDYETDRLRAAYGKTMNGGADTKNQAEYVLYGSYEPLTVTVTHVLNNKSGVNFASYAHTGIPVPVFAEGAGNEVFGGYYDNTDIYRKLAALTGVAEK</sequence>
<dbReference type="HOGENOM" id="CLU_008539_5_0_12"/>
<evidence type="ECO:0000313" key="5">
    <source>
        <dbReference type="EMBL" id="AEE17536.1"/>
    </source>
</evidence>
<dbReference type="GO" id="GO:0004035">
    <property type="term" value="F:alkaline phosphatase activity"/>
    <property type="evidence" value="ECO:0007669"/>
    <property type="project" value="TreeGrafter"/>
</dbReference>
<keyword evidence="1" id="KW-0597">Phosphoprotein</keyword>
<dbReference type="AlphaFoldDB" id="F4LKI0"/>
<dbReference type="eggNOG" id="COG1785">
    <property type="taxonomic scope" value="Bacteria"/>
</dbReference>
<dbReference type="EMBL" id="CP002696">
    <property type="protein sequence ID" value="AEE17536.1"/>
    <property type="molecule type" value="Genomic_DNA"/>
</dbReference>
<feature type="binding site" evidence="3">
    <location>
        <position position="351"/>
    </location>
    <ligand>
        <name>Zn(2+)</name>
        <dbReference type="ChEBI" id="CHEBI:29105"/>
        <label>2</label>
    </ligand>
</feature>
<evidence type="ECO:0000256" key="3">
    <source>
        <dbReference type="PIRSR" id="PIRSR601952-2"/>
    </source>
</evidence>
<dbReference type="PRINTS" id="PR00113">
    <property type="entry name" value="ALKPHPHTASE"/>
</dbReference>
<feature type="binding site" evidence="3">
    <location>
        <position position="390"/>
    </location>
    <ligand>
        <name>Zn(2+)</name>
        <dbReference type="ChEBI" id="CHEBI:29105"/>
        <label>2</label>
    </ligand>
</feature>
<dbReference type="PANTHER" id="PTHR11596:SF5">
    <property type="entry name" value="ALKALINE PHOSPHATASE"/>
    <property type="match status" value="1"/>
</dbReference>
<organism evidence="5 6">
    <name type="scientific">Treponema brennaborense (strain DSM 12168 / CIP 105900 / DD5/3)</name>
    <dbReference type="NCBI Taxonomy" id="906968"/>
    <lineage>
        <taxon>Bacteria</taxon>
        <taxon>Pseudomonadati</taxon>
        <taxon>Spirochaetota</taxon>
        <taxon>Spirochaetia</taxon>
        <taxon>Spirochaetales</taxon>
        <taxon>Treponemataceae</taxon>
        <taxon>Treponema</taxon>
    </lineage>
</organism>
<dbReference type="Gene3D" id="1.10.60.40">
    <property type="match status" value="1"/>
</dbReference>
<dbReference type="KEGG" id="tbe:Trebr_2121"/>
<feature type="binding site" evidence="3">
    <location>
        <position position="347"/>
    </location>
    <ligand>
        <name>Zn(2+)</name>
        <dbReference type="ChEBI" id="CHEBI:29105"/>
        <label>2</label>
    </ligand>
</feature>
<comment type="cofactor">
    <cofactor evidence="3">
        <name>Mg(2+)</name>
        <dbReference type="ChEBI" id="CHEBI:18420"/>
    </cofactor>
    <text evidence="3">Binds 1 Mg(2+) ion.</text>
</comment>
<comment type="cofactor">
    <cofactor evidence="3">
        <name>Zn(2+)</name>
        <dbReference type="ChEBI" id="CHEBI:29105"/>
    </cofactor>
    <text evidence="3">Binds 2 Zn(2+) ions.</text>
</comment>
<proteinExistence type="inferred from homology"/>
<feature type="binding site" evidence="3">
    <location>
        <position position="218"/>
    </location>
    <ligand>
        <name>Mg(2+)</name>
        <dbReference type="ChEBI" id="CHEBI:18420"/>
    </ligand>
</feature>
<dbReference type="Proteomes" id="UP000006546">
    <property type="component" value="Chromosome"/>
</dbReference>
<keyword evidence="3" id="KW-0460">Magnesium</keyword>
<dbReference type="Gene3D" id="3.40.720.10">
    <property type="entry name" value="Alkaline Phosphatase, subunit A"/>
    <property type="match status" value="1"/>
</dbReference>